<keyword evidence="2" id="KW-0472">Membrane</keyword>
<evidence type="ECO:0000256" key="1">
    <source>
        <dbReference type="SAM" id="MobiDB-lite"/>
    </source>
</evidence>
<protein>
    <recommendedName>
        <fullName evidence="7">DUF4283 domain-containing protein</fullName>
    </recommendedName>
</protein>
<keyword evidence="2" id="KW-1133">Transmembrane helix</keyword>
<feature type="transmembrane region" description="Helical" evidence="2">
    <location>
        <begin position="43"/>
        <end position="65"/>
    </location>
</feature>
<feature type="compositionally biased region" description="Basic residues" evidence="1">
    <location>
        <begin position="340"/>
        <end position="350"/>
    </location>
</feature>
<name>V4MFY3_EUTSA</name>
<evidence type="ECO:0000313" key="5">
    <source>
        <dbReference type="EMBL" id="ESQ55414.1"/>
    </source>
</evidence>
<feature type="transmembrane region" description="Helical" evidence="2">
    <location>
        <begin position="126"/>
        <end position="143"/>
    </location>
</feature>
<dbReference type="eggNOG" id="KOG1075">
    <property type="taxonomic scope" value="Eukaryota"/>
</dbReference>
<evidence type="ECO:0000259" key="4">
    <source>
        <dbReference type="Pfam" id="PF14392"/>
    </source>
</evidence>
<proteinExistence type="predicted"/>
<dbReference type="Pfam" id="PF14111">
    <property type="entry name" value="DUF4283"/>
    <property type="match status" value="1"/>
</dbReference>
<feature type="domain" description="Zinc knuckle CX2CX4HX4C" evidence="4">
    <location>
        <begin position="245"/>
        <end position="292"/>
    </location>
</feature>
<keyword evidence="6" id="KW-1185">Reference proteome</keyword>
<feature type="compositionally biased region" description="Basic and acidic residues" evidence="1">
    <location>
        <begin position="289"/>
        <end position="301"/>
    </location>
</feature>
<reference evidence="5 6" key="1">
    <citation type="journal article" date="2013" name="Front. Plant Sci.">
        <title>The Reference Genome of the Halophytic Plant Eutrema salsugineum.</title>
        <authorList>
            <person name="Yang R."/>
            <person name="Jarvis D.E."/>
            <person name="Chen H."/>
            <person name="Beilstein M.A."/>
            <person name="Grimwood J."/>
            <person name="Jenkins J."/>
            <person name="Shu S."/>
            <person name="Prochnik S."/>
            <person name="Xin M."/>
            <person name="Ma C."/>
            <person name="Schmutz J."/>
            <person name="Wing R.A."/>
            <person name="Mitchell-Olds T."/>
            <person name="Schumaker K.S."/>
            <person name="Wang X."/>
        </authorList>
    </citation>
    <scope>NUCLEOTIDE SEQUENCE [LARGE SCALE GENOMIC DNA]</scope>
</reference>
<accession>V4MFY3</accession>
<evidence type="ECO:0000256" key="2">
    <source>
        <dbReference type="SAM" id="Phobius"/>
    </source>
</evidence>
<dbReference type="InterPro" id="IPR025558">
    <property type="entry name" value="DUF4283"/>
</dbReference>
<feature type="domain" description="DUF4283" evidence="3">
    <location>
        <begin position="150"/>
        <end position="192"/>
    </location>
</feature>
<feature type="non-terminal residue" evidence="5">
    <location>
        <position position="368"/>
    </location>
</feature>
<feature type="transmembrane region" description="Helical" evidence="2">
    <location>
        <begin position="85"/>
        <end position="105"/>
    </location>
</feature>
<dbReference type="InterPro" id="IPR025836">
    <property type="entry name" value="Zn_knuckle_CX2CX4HX4C"/>
</dbReference>
<evidence type="ECO:0000313" key="6">
    <source>
        <dbReference type="Proteomes" id="UP000030689"/>
    </source>
</evidence>
<organism evidence="5 6">
    <name type="scientific">Eutrema salsugineum</name>
    <name type="common">Saltwater cress</name>
    <name type="synonym">Sisymbrium salsugineum</name>
    <dbReference type="NCBI Taxonomy" id="72664"/>
    <lineage>
        <taxon>Eukaryota</taxon>
        <taxon>Viridiplantae</taxon>
        <taxon>Streptophyta</taxon>
        <taxon>Embryophyta</taxon>
        <taxon>Tracheophyta</taxon>
        <taxon>Spermatophyta</taxon>
        <taxon>Magnoliopsida</taxon>
        <taxon>eudicotyledons</taxon>
        <taxon>Gunneridae</taxon>
        <taxon>Pentapetalae</taxon>
        <taxon>rosids</taxon>
        <taxon>malvids</taxon>
        <taxon>Brassicales</taxon>
        <taxon>Brassicaceae</taxon>
        <taxon>Eutremeae</taxon>
        <taxon>Eutrema</taxon>
    </lineage>
</organism>
<dbReference type="Gramene" id="ESQ55414">
    <property type="protein sequence ID" value="ESQ55414"/>
    <property type="gene ID" value="EUTSA_v10027498mg"/>
</dbReference>
<evidence type="ECO:0000259" key="3">
    <source>
        <dbReference type="Pfam" id="PF14111"/>
    </source>
</evidence>
<dbReference type="EMBL" id="KI517384">
    <property type="protein sequence ID" value="ESQ55414.1"/>
    <property type="molecule type" value="Genomic_DNA"/>
</dbReference>
<sequence>MVTSSISTRMHTVSILISARRSWLVCTRWFLRPTSRLMTCSFITWMHTVTSILLSFRISWLVWIWCFLHPASRLVMLSFTTAMHTVSTILIPATRSWLVCVRWFLRPTRRLTTACISTRMHTASSILIPVRKSWLVLVWWGFLRRPERIVGRDLVPEKFQFKFKTEEDLQSVLKEAPFHFKRWMFVLQRWEPIISDAYPSLIPFWTRVHGIPPHCCTENNLKAIGNVLGQYVAHDIEEAMVKVEIDALKPLLKKKAIQFPSGVEVSVTFEYIRLEKHCFICMSLGHEKENCPQTSKTRELELTAPPRVKSPPLLPSRSDSVHHRDNPAYPRSEAPARQLPRPRSRSRSPPRRILDRKHDSPAPRNYPR</sequence>
<gene>
    <name evidence="5" type="ORF">EUTSA_v10027498mg</name>
</gene>
<dbReference type="KEGG" id="eus:EUTSA_v10027498mg"/>
<dbReference type="Pfam" id="PF14392">
    <property type="entry name" value="zf-CCHC_4"/>
    <property type="match status" value="1"/>
</dbReference>
<dbReference type="AlphaFoldDB" id="V4MFY3"/>
<feature type="region of interest" description="Disordered" evidence="1">
    <location>
        <begin position="289"/>
        <end position="368"/>
    </location>
</feature>
<keyword evidence="2" id="KW-0812">Transmembrane</keyword>
<dbReference type="Proteomes" id="UP000030689">
    <property type="component" value="Unassembled WGS sequence"/>
</dbReference>
<evidence type="ECO:0008006" key="7">
    <source>
        <dbReference type="Google" id="ProtNLM"/>
    </source>
</evidence>
<feature type="compositionally biased region" description="Basic and acidic residues" evidence="1">
    <location>
        <begin position="352"/>
        <end position="361"/>
    </location>
</feature>
<dbReference type="PANTHER" id="PTHR31286">
    <property type="entry name" value="GLYCINE-RICH CELL WALL STRUCTURAL PROTEIN 1.8-LIKE"/>
    <property type="match status" value="1"/>
</dbReference>
<dbReference type="PANTHER" id="PTHR31286:SF163">
    <property type="entry name" value="ZINC KNUCKLE CX2CX4HX4C DOMAIN-CONTAINING PROTEIN"/>
    <property type="match status" value="1"/>
</dbReference>
<dbReference type="InterPro" id="IPR040256">
    <property type="entry name" value="At4g02000-like"/>
</dbReference>